<dbReference type="GO" id="GO:0004984">
    <property type="term" value="F:olfactory receptor activity"/>
    <property type="evidence" value="ECO:0007669"/>
    <property type="project" value="InterPro"/>
</dbReference>
<sequence length="525" mass="59298">MNSSSPPPSSPPLSPSFFVLHAYVWIGPWRFPCFVLTLLLYVSILLLNALLIALIGLRRSLQEPMHLFLVSLFVNEIYGSTFLFPALLVQLLRRRPRVSVSACFLQIFGLYTYVNVQYCNLTVMAYDRYLAVCFPLKYAVLMSSSRVVRVVVSVWCYCFLRELITAALNLRLTFCGDALDSLYCHNFLVARLACSGSALVHVYGLLMTVLCVALPLALLLFSYARILRVCLAGSAQARQKALSTCLPHAVSLLNFSFGGVFAIAQSRLDLSAWPAALRIVLSLYFIVLQPLLNPLVYGLRLKQTRRCETQLHPEDDHLLSRCHFTENSTCQTYVAPGRRENVTAALWPCLPRVLAWVQCRRVWSWILTRATTSFPVGRGVCPLEEGLGDYDEEDDEGCYEEDVASIFVTDVPHQRWTCCQSCSRWCPGRWRSRSRLNLLYRWKTSPRGGGGRSGRKCKSPVLCPQMCIFKYATRDSSQPGSRRRVVPRIASSWTGILPIEDGVGSLCCHLRSWTHAMRTQHKSLL</sequence>
<dbReference type="EMBL" id="JBBPFD010000690">
    <property type="protein sequence ID" value="KAK7877458.1"/>
    <property type="molecule type" value="Genomic_DNA"/>
</dbReference>
<keyword evidence="16" id="KW-1185">Reference proteome</keyword>
<evidence type="ECO:0000256" key="6">
    <source>
        <dbReference type="ARBA" id="ARBA00022989"/>
    </source>
</evidence>
<feature type="transmembrane region" description="Helical" evidence="13">
    <location>
        <begin position="202"/>
        <end position="224"/>
    </location>
</feature>
<evidence type="ECO:0000256" key="11">
    <source>
        <dbReference type="ARBA" id="ARBA00023180"/>
    </source>
</evidence>
<feature type="transmembrane region" description="Helical" evidence="13">
    <location>
        <begin position="245"/>
        <end position="264"/>
    </location>
</feature>
<feature type="domain" description="G-protein coupled receptors family 1 profile" evidence="14">
    <location>
        <begin position="47"/>
        <end position="297"/>
    </location>
</feature>
<evidence type="ECO:0000256" key="7">
    <source>
        <dbReference type="ARBA" id="ARBA00023040"/>
    </source>
</evidence>
<dbReference type="InterPro" id="IPR052921">
    <property type="entry name" value="GPCR1_Superfamily_Member"/>
</dbReference>
<dbReference type="InterPro" id="IPR000276">
    <property type="entry name" value="GPCR_Rhodpsn"/>
</dbReference>
<evidence type="ECO:0000256" key="4">
    <source>
        <dbReference type="ARBA" id="ARBA00022692"/>
    </source>
</evidence>
<comment type="subcellular location">
    <subcellularLocation>
        <location evidence="1">Cell membrane</location>
        <topology evidence="1">Multi-pass membrane protein</topology>
    </subcellularLocation>
</comment>
<name>A0AAW0MLP7_9GOBI</name>
<dbReference type="InterPro" id="IPR017452">
    <property type="entry name" value="GPCR_Rhodpsn_7TM"/>
</dbReference>
<comment type="caution">
    <text evidence="15">The sequence shown here is derived from an EMBL/GenBank/DDBJ whole genome shotgun (WGS) entry which is preliminary data.</text>
</comment>
<dbReference type="PRINTS" id="PR00245">
    <property type="entry name" value="OLFACTORYR"/>
</dbReference>
<keyword evidence="10" id="KW-0675">Receptor</keyword>
<keyword evidence="12" id="KW-0807">Transducer</keyword>
<dbReference type="PANTHER" id="PTHR26451:SF885">
    <property type="entry name" value="OLFACTORY RECEPTOR"/>
    <property type="match status" value="1"/>
</dbReference>
<feature type="transmembrane region" description="Helical" evidence="13">
    <location>
        <begin position="147"/>
        <end position="164"/>
    </location>
</feature>
<evidence type="ECO:0000256" key="9">
    <source>
        <dbReference type="ARBA" id="ARBA00023157"/>
    </source>
</evidence>
<evidence type="ECO:0000256" key="12">
    <source>
        <dbReference type="ARBA" id="ARBA00023224"/>
    </source>
</evidence>
<keyword evidence="7" id="KW-0297">G-protein coupled receptor</keyword>
<keyword evidence="3" id="KW-0716">Sensory transduction</keyword>
<evidence type="ECO:0000259" key="14">
    <source>
        <dbReference type="PROSITE" id="PS50262"/>
    </source>
</evidence>
<protein>
    <recommendedName>
        <fullName evidence="14">G-protein coupled receptors family 1 profile domain-containing protein</fullName>
    </recommendedName>
</protein>
<evidence type="ECO:0000256" key="3">
    <source>
        <dbReference type="ARBA" id="ARBA00022606"/>
    </source>
</evidence>
<evidence type="ECO:0000256" key="1">
    <source>
        <dbReference type="ARBA" id="ARBA00004651"/>
    </source>
</evidence>
<evidence type="ECO:0000256" key="2">
    <source>
        <dbReference type="ARBA" id="ARBA00022475"/>
    </source>
</evidence>
<evidence type="ECO:0000313" key="16">
    <source>
        <dbReference type="Proteomes" id="UP001460270"/>
    </source>
</evidence>
<feature type="transmembrane region" description="Helical" evidence="13">
    <location>
        <begin position="29"/>
        <end position="55"/>
    </location>
</feature>
<keyword evidence="5" id="KW-0552">Olfaction</keyword>
<dbReference type="InterPro" id="IPR000725">
    <property type="entry name" value="Olfact_rcpt"/>
</dbReference>
<feature type="transmembrane region" description="Helical" evidence="13">
    <location>
        <begin position="104"/>
        <end position="126"/>
    </location>
</feature>
<evidence type="ECO:0000256" key="13">
    <source>
        <dbReference type="SAM" id="Phobius"/>
    </source>
</evidence>
<keyword evidence="2" id="KW-1003">Cell membrane</keyword>
<proteinExistence type="predicted"/>
<organism evidence="15 16">
    <name type="scientific">Mugilogobius chulae</name>
    <name type="common">yellowstripe goby</name>
    <dbReference type="NCBI Taxonomy" id="88201"/>
    <lineage>
        <taxon>Eukaryota</taxon>
        <taxon>Metazoa</taxon>
        <taxon>Chordata</taxon>
        <taxon>Craniata</taxon>
        <taxon>Vertebrata</taxon>
        <taxon>Euteleostomi</taxon>
        <taxon>Actinopterygii</taxon>
        <taxon>Neopterygii</taxon>
        <taxon>Teleostei</taxon>
        <taxon>Neoteleostei</taxon>
        <taxon>Acanthomorphata</taxon>
        <taxon>Gobiaria</taxon>
        <taxon>Gobiiformes</taxon>
        <taxon>Gobioidei</taxon>
        <taxon>Gobiidae</taxon>
        <taxon>Gobionellinae</taxon>
        <taxon>Mugilogobius</taxon>
    </lineage>
</organism>
<dbReference type="GO" id="GO:0005886">
    <property type="term" value="C:plasma membrane"/>
    <property type="evidence" value="ECO:0007669"/>
    <property type="project" value="UniProtKB-SubCell"/>
</dbReference>
<keyword evidence="9" id="KW-1015">Disulfide bond</keyword>
<accession>A0AAW0MLP7</accession>
<dbReference type="AlphaFoldDB" id="A0AAW0MLP7"/>
<feature type="transmembrane region" description="Helical" evidence="13">
    <location>
        <begin position="67"/>
        <end position="92"/>
    </location>
</feature>
<reference evidence="16" key="1">
    <citation type="submission" date="2024-04" db="EMBL/GenBank/DDBJ databases">
        <title>Salinicola lusitanus LLJ914,a marine bacterium isolated from the Okinawa Trough.</title>
        <authorList>
            <person name="Li J."/>
        </authorList>
    </citation>
    <scope>NUCLEOTIDE SEQUENCE [LARGE SCALE GENOMIC DNA]</scope>
</reference>
<dbReference type="Pfam" id="PF13853">
    <property type="entry name" value="7tm_4"/>
    <property type="match status" value="1"/>
</dbReference>
<keyword evidence="8 13" id="KW-0472">Membrane</keyword>
<evidence type="ECO:0000313" key="15">
    <source>
        <dbReference type="EMBL" id="KAK7877458.1"/>
    </source>
</evidence>
<keyword evidence="4 13" id="KW-0812">Transmembrane</keyword>
<feature type="transmembrane region" description="Helical" evidence="13">
    <location>
        <begin position="276"/>
        <end position="296"/>
    </location>
</feature>
<dbReference type="SUPFAM" id="SSF81321">
    <property type="entry name" value="Family A G protein-coupled receptor-like"/>
    <property type="match status" value="1"/>
</dbReference>
<evidence type="ECO:0000256" key="10">
    <source>
        <dbReference type="ARBA" id="ARBA00023170"/>
    </source>
</evidence>
<dbReference type="PRINTS" id="PR00237">
    <property type="entry name" value="GPCRRHODOPSN"/>
</dbReference>
<dbReference type="Proteomes" id="UP001460270">
    <property type="component" value="Unassembled WGS sequence"/>
</dbReference>
<dbReference type="FunFam" id="1.20.1070.10:FF:000024">
    <property type="entry name" value="Olfactory receptor"/>
    <property type="match status" value="1"/>
</dbReference>
<keyword evidence="11" id="KW-0325">Glycoprotein</keyword>
<dbReference type="PANTHER" id="PTHR26451">
    <property type="entry name" value="G_PROTEIN_RECEP_F1_2 DOMAIN-CONTAINING PROTEIN"/>
    <property type="match status" value="1"/>
</dbReference>
<evidence type="ECO:0000256" key="5">
    <source>
        <dbReference type="ARBA" id="ARBA00022725"/>
    </source>
</evidence>
<dbReference type="GO" id="GO:0005549">
    <property type="term" value="F:odorant binding"/>
    <property type="evidence" value="ECO:0007669"/>
    <property type="project" value="TreeGrafter"/>
</dbReference>
<dbReference type="GO" id="GO:0004930">
    <property type="term" value="F:G protein-coupled receptor activity"/>
    <property type="evidence" value="ECO:0007669"/>
    <property type="project" value="UniProtKB-KW"/>
</dbReference>
<dbReference type="Gene3D" id="1.20.1070.10">
    <property type="entry name" value="Rhodopsin 7-helix transmembrane proteins"/>
    <property type="match status" value="1"/>
</dbReference>
<gene>
    <name evidence="15" type="ORF">WMY93_031798</name>
</gene>
<evidence type="ECO:0000256" key="8">
    <source>
        <dbReference type="ARBA" id="ARBA00023136"/>
    </source>
</evidence>
<keyword evidence="6 13" id="KW-1133">Transmembrane helix</keyword>
<dbReference type="PROSITE" id="PS50262">
    <property type="entry name" value="G_PROTEIN_RECEP_F1_2"/>
    <property type="match status" value="1"/>
</dbReference>